<name>A6JQE3_RAT</name>
<sequence length="123" mass="13668">MPAWQSPAPKMSTTVSRSSLLVGSSSCVLTTGKKWKIGLQHSRLSRTKSIFEPTQYSMDHFSGTHNWYACSHARPTYCNVCREVLSGVTSHGLSCEGKKAAFVKGDGRIYLMNCLKFKYSPNQ</sequence>
<gene>
    <name evidence="1" type="primary">RGD1563309_predicted</name>
    <name evidence="1" type="ORF">rCG_55656</name>
</gene>
<accession>A6JQE3</accession>
<dbReference type="GO" id="GO:0016301">
    <property type="term" value="F:kinase activity"/>
    <property type="evidence" value="ECO:0007669"/>
    <property type="project" value="UniProtKB-KW"/>
</dbReference>
<dbReference type="InterPro" id="IPR046349">
    <property type="entry name" value="C1-like_sf"/>
</dbReference>
<evidence type="ECO:0000313" key="1">
    <source>
        <dbReference type="EMBL" id="EDL92147.1"/>
    </source>
</evidence>
<reference evidence="1 2" key="1">
    <citation type="submission" date="2005-09" db="EMBL/GenBank/DDBJ databases">
        <authorList>
            <person name="Mural R.J."/>
            <person name="Li P.W."/>
            <person name="Adams M.D."/>
            <person name="Amanatides P.G."/>
            <person name="Baden-Tillson H."/>
            <person name="Barnstead M."/>
            <person name="Chin S.H."/>
            <person name="Dew I."/>
            <person name="Evans C.A."/>
            <person name="Ferriera S."/>
            <person name="Flanigan M."/>
            <person name="Fosler C."/>
            <person name="Glodek A."/>
            <person name="Gu Z."/>
            <person name="Holt R.A."/>
            <person name="Jennings D."/>
            <person name="Kraft C.L."/>
            <person name="Lu F."/>
            <person name="Nguyen T."/>
            <person name="Nusskern D.R."/>
            <person name="Pfannkoch C.M."/>
            <person name="Sitter C."/>
            <person name="Sutton G.G."/>
            <person name="Venter J.C."/>
            <person name="Wang Z."/>
            <person name="Woodage T."/>
            <person name="Zheng X.H."/>
            <person name="Zhong F."/>
        </authorList>
    </citation>
    <scope>NUCLEOTIDE SEQUENCE [LARGE SCALE GENOMIC DNA]</scope>
    <source>
        <strain>BN</strain>
        <strain evidence="2">Sprague-Dawley</strain>
    </source>
</reference>
<dbReference type="SUPFAM" id="SSF57889">
    <property type="entry name" value="Cysteine-rich domain"/>
    <property type="match status" value="1"/>
</dbReference>
<proteinExistence type="predicted"/>
<dbReference type="AlphaFoldDB" id="A6JQE3"/>
<dbReference type="EMBL" id="CH473997">
    <property type="protein sequence ID" value="EDL92147.1"/>
    <property type="molecule type" value="Genomic_DNA"/>
</dbReference>
<dbReference type="Gene3D" id="3.30.60.20">
    <property type="match status" value="1"/>
</dbReference>
<keyword evidence="1" id="KW-0418">Kinase</keyword>
<keyword evidence="1" id="KW-0808">Transferase</keyword>
<organism evidence="1 2">
    <name type="scientific">Rattus norvegicus</name>
    <name type="common">Rat</name>
    <dbReference type="NCBI Taxonomy" id="10116"/>
    <lineage>
        <taxon>Eukaryota</taxon>
        <taxon>Metazoa</taxon>
        <taxon>Chordata</taxon>
        <taxon>Craniata</taxon>
        <taxon>Vertebrata</taxon>
        <taxon>Euteleostomi</taxon>
        <taxon>Mammalia</taxon>
        <taxon>Eutheria</taxon>
        <taxon>Euarchontoglires</taxon>
        <taxon>Glires</taxon>
        <taxon>Rodentia</taxon>
        <taxon>Myomorpha</taxon>
        <taxon>Muroidea</taxon>
        <taxon>Muridae</taxon>
        <taxon>Murinae</taxon>
        <taxon>Rattus</taxon>
    </lineage>
</organism>
<dbReference type="Proteomes" id="UP000234681">
    <property type="component" value="Chromosome 9"/>
</dbReference>
<evidence type="ECO:0000313" key="2">
    <source>
        <dbReference type="Proteomes" id="UP000234681"/>
    </source>
</evidence>
<protein>
    <submittedName>
        <fullName evidence="1">Similar to diacylglycerol kinase, delta 130kDa isoform 1 (Predicted), isoform CRA_f</fullName>
    </submittedName>
</protein>